<dbReference type="PANTHER" id="PTHR38693:SF1">
    <property type="entry name" value="UBIQUINONE BIOSYNTHESIS ACCESSORY FACTOR UBIJ"/>
    <property type="match status" value="1"/>
</dbReference>
<dbReference type="EMBL" id="AAOH01000011">
    <property type="protein sequence ID" value="EAR26598.1"/>
    <property type="molecule type" value="Genomic_DNA"/>
</dbReference>
<dbReference type="GO" id="GO:0005737">
    <property type="term" value="C:cytoplasm"/>
    <property type="evidence" value="ECO:0007669"/>
    <property type="project" value="UniProtKB-SubCell"/>
</dbReference>
<comment type="subcellular location">
    <subcellularLocation>
        <location evidence="1">Cytoplasm</location>
    </subcellularLocation>
</comment>
<name>A4CF50_9GAMM</name>
<comment type="function">
    <text evidence="1">Required for ubiquinone (coenzyme Q) biosynthesis. Binds hydrophobic ubiquinone biosynthetic intermediates via its SCP2 domain and is essential for the stability of the Ubi complex. May constitute a docking platform where Ubi enzymes assemble and access their SCP2-bound polyprenyl substrates.</text>
</comment>
<protein>
    <recommendedName>
        <fullName evidence="1">Ubiquinone biosynthesis accessory factor UbiJ</fullName>
    </recommendedName>
</protein>
<reference evidence="3 4" key="1">
    <citation type="submission" date="2006-02" db="EMBL/GenBank/DDBJ databases">
        <authorList>
            <person name="Moran M.A."/>
            <person name="Kjelleberg S."/>
            <person name="Egan S."/>
            <person name="Saunders N."/>
            <person name="Thomas T."/>
            <person name="Ferriera S."/>
            <person name="Johnson J."/>
            <person name="Kravitz S."/>
            <person name="Halpern A."/>
            <person name="Remington K."/>
            <person name="Beeson K."/>
            <person name="Tran B."/>
            <person name="Rogers Y.-H."/>
            <person name="Friedman R."/>
            <person name="Venter J.C."/>
        </authorList>
    </citation>
    <scope>NUCLEOTIDE SEQUENCE [LARGE SCALE GENOMIC DNA]</scope>
    <source>
        <strain evidence="3 4">D2</strain>
    </source>
</reference>
<dbReference type="AlphaFoldDB" id="A4CF50"/>
<dbReference type="eggNOG" id="COG3165">
    <property type="taxonomic scope" value="Bacteria"/>
</dbReference>
<dbReference type="OrthoDB" id="5801225at2"/>
<dbReference type="Proteomes" id="UP000006201">
    <property type="component" value="Unassembled WGS sequence"/>
</dbReference>
<dbReference type="InterPro" id="IPR003033">
    <property type="entry name" value="SCP2_sterol-bd_dom"/>
</dbReference>
<proteinExistence type="inferred from homology"/>
<comment type="caution">
    <text evidence="3">The sequence shown here is derived from an EMBL/GenBank/DDBJ whole genome shotgun (WGS) entry which is preliminary data.</text>
</comment>
<evidence type="ECO:0000313" key="4">
    <source>
        <dbReference type="Proteomes" id="UP000006201"/>
    </source>
</evidence>
<dbReference type="PANTHER" id="PTHR38693">
    <property type="entry name" value="UBIQUINONE BIOSYNTHESIS PROTEIN UBIJ"/>
    <property type="match status" value="1"/>
</dbReference>
<dbReference type="HAMAP" id="MF_02215">
    <property type="entry name" value="UbiJ"/>
    <property type="match status" value="1"/>
</dbReference>
<feature type="domain" description="SCP2" evidence="2">
    <location>
        <begin position="15"/>
        <end position="111"/>
    </location>
</feature>
<gene>
    <name evidence="1" type="primary">ubiJ</name>
    <name evidence="3" type="ORF">PTD2_00277</name>
</gene>
<accession>A4CF50</accession>
<comment type="similarity">
    <text evidence="1">Belongs to the UbiJ family.</text>
</comment>
<evidence type="ECO:0000259" key="2">
    <source>
        <dbReference type="Pfam" id="PF02036"/>
    </source>
</evidence>
<comment type="pathway">
    <text evidence="1">Cofactor biosynthesis; ubiquinone biosynthesis.</text>
</comment>
<evidence type="ECO:0000256" key="1">
    <source>
        <dbReference type="HAMAP-Rule" id="MF_02215"/>
    </source>
</evidence>
<dbReference type="GO" id="GO:0006744">
    <property type="term" value="P:ubiquinone biosynthetic process"/>
    <property type="evidence" value="ECO:0007669"/>
    <property type="project" value="UniProtKB-UniRule"/>
</dbReference>
<dbReference type="HOGENOM" id="CLU_100130_2_0_6"/>
<dbReference type="STRING" id="87626.PTD2_00277"/>
<dbReference type="UniPathway" id="UPA00232"/>
<dbReference type="RefSeq" id="WP_009840709.1">
    <property type="nucleotide sequence ID" value="NZ_CH959303.1"/>
</dbReference>
<keyword evidence="1" id="KW-0963">Cytoplasm</keyword>
<organism evidence="3 4">
    <name type="scientific">Pseudoalteromonas tunicata D2</name>
    <dbReference type="NCBI Taxonomy" id="87626"/>
    <lineage>
        <taxon>Bacteria</taxon>
        <taxon>Pseudomonadati</taxon>
        <taxon>Pseudomonadota</taxon>
        <taxon>Gammaproteobacteria</taxon>
        <taxon>Alteromonadales</taxon>
        <taxon>Pseudoalteromonadaceae</taxon>
        <taxon>Pseudoalteromonas</taxon>
    </lineage>
</organism>
<dbReference type="Pfam" id="PF02036">
    <property type="entry name" value="SCP2"/>
    <property type="match status" value="1"/>
</dbReference>
<keyword evidence="4" id="KW-1185">Reference proteome</keyword>
<evidence type="ECO:0000313" key="3">
    <source>
        <dbReference type="EMBL" id="EAR26598.1"/>
    </source>
</evidence>
<sequence>MLSQLLIALIESAVNQVFKLSPNLHNLLSTARQQTLLIYIRDWQQGFSIVYTGQQLIILSTTETLADCAISTDINTLQQLKDPSKITQLIRENKLDLEGDLHLAQTYSKAFSKLEIDWEEHLSGYIGDAGSFQLINRLKAAEQTRIKTDSTLSSMFSALLQDELRVAIHPLELDEFKQRNRQLKADCAQLEQRINALLN</sequence>
<dbReference type="InterPro" id="IPR038989">
    <property type="entry name" value="UbiJ"/>
</dbReference>
<keyword evidence="1" id="KW-0831">Ubiquinone biosynthesis</keyword>